<comment type="catalytic activity">
    <reaction evidence="10">
        <text>di-trans,octa-cis-undecaprenyl diphospho-N-acetyl-alpha-D-muramoyl-L-alanyl-D-glutamyl-meso-2,6-diaminopimeloyl-D-alanyl-D-alanine + UDP-N-acetyl-alpha-D-glucosamine = di-trans,octa-cis-undecaprenyl diphospho-[N-acetyl-alpha-D-glucosaminyl-(1-&gt;4)]-N-acetyl-alpha-D-muramoyl-L-alanyl-D-glutamyl-meso-2,6-diaminopimeloyl-D-alanyl-D-alanine + UDP + H(+)</text>
        <dbReference type="Rhea" id="RHEA:31227"/>
        <dbReference type="ChEBI" id="CHEBI:15378"/>
        <dbReference type="ChEBI" id="CHEBI:57705"/>
        <dbReference type="ChEBI" id="CHEBI:58223"/>
        <dbReference type="ChEBI" id="CHEBI:61387"/>
        <dbReference type="ChEBI" id="CHEBI:61388"/>
        <dbReference type="EC" id="2.4.1.227"/>
    </reaction>
</comment>
<dbReference type="UniPathway" id="UPA00219"/>
<dbReference type="PANTHER" id="PTHR21015">
    <property type="entry name" value="UDP-N-ACETYLGLUCOSAMINE--N-ACETYLMURAMYL-(PENTAPEPTIDE) PYROPHOSPHORYL-UNDECAPRENOL N-ACETYLGLUCOSAMINE TRANSFERASE 1"/>
    <property type="match status" value="1"/>
</dbReference>
<dbReference type="SUPFAM" id="SSF53756">
    <property type="entry name" value="UDP-Glycosyltransferase/glycogen phosphorylase"/>
    <property type="match status" value="1"/>
</dbReference>
<keyword evidence="4 10" id="KW-0808">Transferase</keyword>
<dbReference type="GO" id="GO:0009252">
    <property type="term" value="P:peptidoglycan biosynthetic process"/>
    <property type="evidence" value="ECO:0007669"/>
    <property type="project" value="UniProtKB-UniRule"/>
</dbReference>
<dbReference type="Pfam" id="PF03033">
    <property type="entry name" value="Glyco_transf_28"/>
    <property type="match status" value="1"/>
</dbReference>
<dbReference type="PANTHER" id="PTHR21015:SF22">
    <property type="entry name" value="GLYCOSYLTRANSFERASE"/>
    <property type="match status" value="1"/>
</dbReference>
<evidence type="ECO:0000256" key="5">
    <source>
        <dbReference type="ARBA" id="ARBA00022960"/>
    </source>
</evidence>
<dbReference type="GO" id="GO:0005886">
    <property type="term" value="C:plasma membrane"/>
    <property type="evidence" value="ECO:0007669"/>
    <property type="project" value="UniProtKB-SubCell"/>
</dbReference>
<protein>
    <recommendedName>
        <fullName evidence="10">UDP-N-acetylglucosamine--N-acetylmuramyl-(pentapeptide) pyrophosphoryl-undecaprenol N-acetylglucosamine transferase</fullName>
        <ecNumber evidence="10">2.4.1.227</ecNumber>
    </recommendedName>
    <alternativeName>
        <fullName evidence="10">Undecaprenyl-PP-MurNAc-pentapeptide-UDPGlcNAc GlcNAc transferase</fullName>
    </alternativeName>
</protein>
<feature type="binding site" evidence="10">
    <location>
        <begin position="12"/>
        <end position="14"/>
    </location>
    <ligand>
        <name>UDP-N-acetyl-alpha-D-glucosamine</name>
        <dbReference type="ChEBI" id="CHEBI:57705"/>
    </ligand>
</feature>
<dbReference type="HAMAP" id="MF_00033">
    <property type="entry name" value="MurG"/>
    <property type="match status" value="1"/>
</dbReference>
<dbReference type="GO" id="GO:0005975">
    <property type="term" value="P:carbohydrate metabolic process"/>
    <property type="evidence" value="ECO:0007669"/>
    <property type="project" value="InterPro"/>
</dbReference>
<keyword evidence="5 10" id="KW-0133">Cell shape</keyword>
<keyword evidence="9 10" id="KW-0961">Cell wall biogenesis/degradation</keyword>
<dbReference type="GO" id="GO:0008360">
    <property type="term" value="P:regulation of cell shape"/>
    <property type="evidence" value="ECO:0007669"/>
    <property type="project" value="UniProtKB-KW"/>
</dbReference>
<dbReference type="InterPro" id="IPR006009">
    <property type="entry name" value="GlcNAc_MurG"/>
</dbReference>
<feature type="binding site" evidence="10">
    <location>
        <position position="251"/>
    </location>
    <ligand>
        <name>UDP-N-acetyl-alpha-D-glucosamine</name>
        <dbReference type="ChEBI" id="CHEBI:57705"/>
    </ligand>
</feature>
<evidence type="ECO:0000256" key="7">
    <source>
        <dbReference type="ARBA" id="ARBA00023136"/>
    </source>
</evidence>
<keyword evidence="2 10" id="KW-0132">Cell division</keyword>
<comment type="subcellular location">
    <subcellularLocation>
        <location evidence="10">Cell membrane</location>
        <topology evidence="10">Peripheral membrane protein</topology>
        <orientation evidence="10">Cytoplasmic side</orientation>
    </subcellularLocation>
</comment>
<name>A0A8J4HCN4_9PROT</name>
<gene>
    <name evidence="10 13" type="primary">murG</name>
    <name evidence="13" type="ORF">ENY07_11850</name>
</gene>
<organism evidence="13">
    <name type="scientific">Acidicaldus sp</name>
    <dbReference type="NCBI Taxonomy" id="1872105"/>
    <lineage>
        <taxon>Bacteria</taxon>
        <taxon>Pseudomonadati</taxon>
        <taxon>Pseudomonadota</taxon>
        <taxon>Alphaproteobacteria</taxon>
        <taxon>Acetobacterales</taxon>
        <taxon>Acetobacteraceae</taxon>
        <taxon>Acidicaldus</taxon>
    </lineage>
</organism>
<evidence type="ECO:0000256" key="8">
    <source>
        <dbReference type="ARBA" id="ARBA00023306"/>
    </source>
</evidence>
<dbReference type="GO" id="GO:0050511">
    <property type="term" value="F:undecaprenyldiphospho-muramoylpentapeptide beta-N-acetylglucosaminyltransferase activity"/>
    <property type="evidence" value="ECO:0007669"/>
    <property type="project" value="UniProtKB-UniRule"/>
</dbReference>
<comment type="caution">
    <text evidence="10">Lacks conserved residue(s) required for the propagation of feature annotation.</text>
</comment>
<sequence length="374" mass="38217">MARPIILAAGGTAGHFFPAEALAGELIARGHRVVLFTDARTGVPQAGVFAGRECFVIPGAGLAGRGPWRGIAAIARLVGGVLAARRLFARLRPSALVAFGGYPAVAPVLAARFLRPRPPVLLHEQNAVLGRANRFLVRRATALAVSFPATQRLPAGVTPSFTGNPVRPAIAALAGTPYAPAGAADEIRLLVLGGSLGARVMSDVVPGALALLPDPLRARLRLAQQCRAEDLARVRDAYRRSGIAAELAPFIADLPARLSAAHLVIARAGASTVAELAALGRPAILVPLPSAIDDHQTANARALEAAGGALLMAEAGLSADSLAAALAALLGDPARLRVMATGAAALGRVGAAALLADLTEHHLAPDQAGMERVR</sequence>
<keyword evidence="6 10" id="KW-0573">Peptidoglycan synthesis</keyword>
<feature type="binding site" evidence="10">
    <location>
        <position position="296"/>
    </location>
    <ligand>
        <name>UDP-N-acetyl-alpha-D-glucosamine</name>
        <dbReference type="ChEBI" id="CHEBI:57705"/>
    </ligand>
</feature>
<evidence type="ECO:0000259" key="12">
    <source>
        <dbReference type="Pfam" id="PF04101"/>
    </source>
</evidence>
<evidence type="ECO:0000259" key="11">
    <source>
        <dbReference type="Pfam" id="PF03033"/>
    </source>
</evidence>
<feature type="domain" description="Glycosyl transferase family 28 C-terminal" evidence="12">
    <location>
        <begin position="189"/>
        <end position="344"/>
    </location>
</feature>
<comment type="function">
    <text evidence="10">Cell wall formation. Catalyzes the transfer of a GlcNAc subunit on undecaprenyl-pyrophosphoryl-MurNAc-pentapeptide (lipid intermediate I) to form undecaprenyl-pyrophosphoryl-MurNAc-(pentapeptide)GlcNAc (lipid intermediate II).</text>
</comment>
<evidence type="ECO:0000256" key="2">
    <source>
        <dbReference type="ARBA" id="ARBA00022618"/>
    </source>
</evidence>
<evidence type="ECO:0000256" key="6">
    <source>
        <dbReference type="ARBA" id="ARBA00022984"/>
    </source>
</evidence>
<dbReference type="Pfam" id="PF04101">
    <property type="entry name" value="Glyco_tran_28_C"/>
    <property type="match status" value="1"/>
</dbReference>
<evidence type="ECO:0000256" key="10">
    <source>
        <dbReference type="HAMAP-Rule" id="MF_00033"/>
    </source>
</evidence>
<dbReference type="Gene3D" id="3.40.50.2000">
    <property type="entry name" value="Glycogen Phosphorylase B"/>
    <property type="match status" value="2"/>
</dbReference>
<proteinExistence type="inferred from homology"/>
<comment type="pathway">
    <text evidence="10">Cell wall biogenesis; peptidoglycan biosynthesis.</text>
</comment>
<comment type="similarity">
    <text evidence="10">Belongs to the glycosyltransferase 28 family. MurG subfamily.</text>
</comment>
<evidence type="ECO:0000313" key="13">
    <source>
        <dbReference type="EMBL" id="HGC43894.1"/>
    </source>
</evidence>
<dbReference type="AlphaFoldDB" id="A0A8J4HCN4"/>
<feature type="binding site" evidence="10">
    <location>
        <position position="195"/>
    </location>
    <ligand>
        <name>UDP-N-acetyl-alpha-D-glucosamine</name>
        <dbReference type="ChEBI" id="CHEBI:57705"/>
    </ligand>
</feature>
<dbReference type="InterPro" id="IPR004276">
    <property type="entry name" value="GlycoTrans_28_N"/>
</dbReference>
<feature type="binding site" evidence="10">
    <location>
        <position position="167"/>
    </location>
    <ligand>
        <name>UDP-N-acetyl-alpha-D-glucosamine</name>
        <dbReference type="ChEBI" id="CHEBI:57705"/>
    </ligand>
</feature>
<feature type="binding site" evidence="10">
    <location>
        <position position="126"/>
    </location>
    <ligand>
        <name>UDP-N-acetyl-alpha-D-glucosamine</name>
        <dbReference type="ChEBI" id="CHEBI:57705"/>
    </ligand>
</feature>
<dbReference type="NCBIfam" id="TIGR01133">
    <property type="entry name" value="murG"/>
    <property type="match status" value="1"/>
</dbReference>
<keyword evidence="8 10" id="KW-0131">Cell cycle</keyword>
<evidence type="ECO:0000256" key="4">
    <source>
        <dbReference type="ARBA" id="ARBA00022679"/>
    </source>
</evidence>
<dbReference type="EMBL" id="DTQM01000227">
    <property type="protein sequence ID" value="HGC43894.1"/>
    <property type="molecule type" value="Genomic_DNA"/>
</dbReference>
<dbReference type="EC" id="2.4.1.227" evidence="10"/>
<accession>A0A8J4HCN4</accession>
<dbReference type="GO" id="GO:0051301">
    <property type="term" value="P:cell division"/>
    <property type="evidence" value="ECO:0007669"/>
    <property type="project" value="UniProtKB-KW"/>
</dbReference>
<evidence type="ECO:0000256" key="9">
    <source>
        <dbReference type="ARBA" id="ARBA00023316"/>
    </source>
</evidence>
<dbReference type="InterPro" id="IPR007235">
    <property type="entry name" value="Glyco_trans_28_C"/>
</dbReference>
<dbReference type="GO" id="GO:0071555">
    <property type="term" value="P:cell wall organization"/>
    <property type="evidence" value="ECO:0007669"/>
    <property type="project" value="UniProtKB-KW"/>
</dbReference>
<feature type="domain" description="Glycosyltransferase family 28 N-terminal" evidence="11">
    <location>
        <begin position="5"/>
        <end position="144"/>
    </location>
</feature>
<comment type="caution">
    <text evidence="13">The sequence shown here is derived from an EMBL/GenBank/DDBJ whole genome shotgun (WGS) entry which is preliminary data.</text>
</comment>
<evidence type="ECO:0000256" key="1">
    <source>
        <dbReference type="ARBA" id="ARBA00022475"/>
    </source>
</evidence>
<keyword evidence="7 10" id="KW-0472">Membrane</keyword>
<reference evidence="13" key="1">
    <citation type="journal article" date="2020" name="mSystems">
        <title>Genome- and Community-Level Interaction Insights into Carbon Utilization and Element Cycling Functions of Hydrothermarchaeota in Hydrothermal Sediment.</title>
        <authorList>
            <person name="Zhou Z."/>
            <person name="Liu Y."/>
            <person name="Xu W."/>
            <person name="Pan J."/>
            <person name="Luo Z.H."/>
            <person name="Li M."/>
        </authorList>
    </citation>
    <scope>NUCLEOTIDE SEQUENCE</scope>
    <source>
        <strain evidence="13">SpSt-997</strain>
    </source>
</reference>
<keyword evidence="3 10" id="KW-0328">Glycosyltransferase</keyword>
<dbReference type="CDD" id="cd03785">
    <property type="entry name" value="GT28_MurG"/>
    <property type="match status" value="1"/>
</dbReference>
<keyword evidence="1 10" id="KW-1003">Cell membrane</keyword>
<evidence type="ECO:0000256" key="3">
    <source>
        <dbReference type="ARBA" id="ARBA00022676"/>
    </source>
</evidence>